<proteinExistence type="inferred from homology"/>
<evidence type="ECO:0000313" key="10">
    <source>
        <dbReference type="EMBL" id="OGY63195.1"/>
    </source>
</evidence>
<dbReference type="NCBIfam" id="TIGR02348">
    <property type="entry name" value="GroEL"/>
    <property type="match status" value="1"/>
</dbReference>
<feature type="binding site" evidence="6">
    <location>
        <begin position="86"/>
        <end position="90"/>
    </location>
    <ligand>
        <name>ATP</name>
        <dbReference type="ChEBI" id="CHEBI:30616"/>
    </ligand>
</feature>
<dbReference type="InterPro" id="IPR001844">
    <property type="entry name" value="Cpn60/GroEL"/>
</dbReference>
<dbReference type="Gene3D" id="3.50.7.10">
    <property type="entry name" value="GroEL"/>
    <property type="match status" value="1"/>
</dbReference>
<evidence type="ECO:0000256" key="7">
    <source>
        <dbReference type="RuleBase" id="RU000418"/>
    </source>
</evidence>
<evidence type="ECO:0000256" key="9">
    <source>
        <dbReference type="SAM" id="MobiDB-lite"/>
    </source>
</evidence>
<dbReference type="AlphaFoldDB" id="A0A1G1ZF51"/>
<comment type="similarity">
    <text evidence="1 6 7">Belongs to the chaperonin (HSP60) family.</text>
</comment>
<evidence type="ECO:0000256" key="2">
    <source>
        <dbReference type="ARBA" id="ARBA00022741"/>
    </source>
</evidence>
<reference evidence="10 11" key="1">
    <citation type="journal article" date="2016" name="Nat. Commun.">
        <title>Thousands of microbial genomes shed light on interconnected biogeochemical processes in an aquifer system.</title>
        <authorList>
            <person name="Anantharaman K."/>
            <person name="Brown C.T."/>
            <person name="Hug L.A."/>
            <person name="Sharon I."/>
            <person name="Castelle C.J."/>
            <person name="Probst A.J."/>
            <person name="Thomas B.C."/>
            <person name="Singh A."/>
            <person name="Wilkins M.J."/>
            <person name="Karaoz U."/>
            <person name="Brodie E.L."/>
            <person name="Williams K.H."/>
            <person name="Hubbard S.S."/>
            <person name="Banfield J.F."/>
        </authorList>
    </citation>
    <scope>NUCLEOTIDE SEQUENCE [LARGE SCALE GENOMIC DNA]</scope>
</reference>
<dbReference type="GO" id="GO:0016853">
    <property type="term" value="F:isomerase activity"/>
    <property type="evidence" value="ECO:0007669"/>
    <property type="project" value="UniProtKB-KW"/>
</dbReference>
<evidence type="ECO:0000313" key="11">
    <source>
        <dbReference type="Proteomes" id="UP000177960"/>
    </source>
</evidence>
<name>A0A1G1ZF51_9BACT</name>
<keyword evidence="2 6" id="KW-0547">Nucleotide-binding</keyword>
<dbReference type="SUPFAM" id="SSF48592">
    <property type="entry name" value="GroEL equatorial domain-like"/>
    <property type="match status" value="1"/>
</dbReference>
<evidence type="ECO:0000256" key="8">
    <source>
        <dbReference type="RuleBase" id="RU000419"/>
    </source>
</evidence>
<gene>
    <name evidence="6" type="primary">groEL</name>
    <name evidence="6" type="synonym">groL</name>
    <name evidence="10" type="ORF">A3B92_03800</name>
</gene>
<dbReference type="PROSITE" id="PS00296">
    <property type="entry name" value="CHAPERONINS_CPN60"/>
    <property type="match status" value="1"/>
</dbReference>
<comment type="caution">
    <text evidence="6">Lacks conserved residue(s) required for the propagation of feature annotation.</text>
</comment>
<dbReference type="SUPFAM" id="SSF54849">
    <property type="entry name" value="GroEL-intermediate domain like"/>
    <property type="match status" value="1"/>
</dbReference>
<dbReference type="STRING" id="1798404.A3B92_03800"/>
<dbReference type="GO" id="GO:0051082">
    <property type="term" value="F:unfolded protein binding"/>
    <property type="evidence" value="ECO:0007669"/>
    <property type="project" value="UniProtKB-UniRule"/>
</dbReference>
<dbReference type="InterPro" id="IPR027413">
    <property type="entry name" value="GROEL-like_equatorial_sf"/>
</dbReference>
<dbReference type="PANTHER" id="PTHR45633">
    <property type="entry name" value="60 KDA HEAT SHOCK PROTEIN, MITOCHONDRIAL"/>
    <property type="match status" value="1"/>
</dbReference>
<feature type="region of interest" description="Disordered" evidence="9">
    <location>
        <begin position="525"/>
        <end position="548"/>
    </location>
</feature>
<dbReference type="EMBL" id="MHJG01000025">
    <property type="protein sequence ID" value="OGY63195.1"/>
    <property type="molecule type" value="Genomic_DNA"/>
</dbReference>
<dbReference type="HAMAP" id="MF_00600">
    <property type="entry name" value="CH60"/>
    <property type="match status" value="1"/>
</dbReference>
<accession>A0A1G1ZF51</accession>
<dbReference type="NCBIfam" id="NF000592">
    <property type="entry name" value="PRK00013.1"/>
    <property type="match status" value="1"/>
</dbReference>
<evidence type="ECO:0000256" key="6">
    <source>
        <dbReference type="HAMAP-Rule" id="MF_00600"/>
    </source>
</evidence>
<dbReference type="GO" id="GO:0042026">
    <property type="term" value="P:protein refolding"/>
    <property type="evidence" value="ECO:0007669"/>
    <property type="project" value="UniProtKB-UniRule"/>
</dbReference>
<keyword evidence="5 6" id="KW-0413">Isomerase</keyword>
<evidence type="ECO:0000256" key="4">
    <source>
        <dbReference type="ARBA" id="ARBA00023186"/>
    </source>
</evidence>
<dbReference type="GO" id="GO:0140662">
    <property type="term" value="F:ATP-dependent protein folding chaperone"/>
    <property type="evidence" value="ECO:0007669"/>
    <property type="project" value="InterPro"/>
</dbReference>
<dbReference type="PRINTS" id="PR00298">
    <property type="entry name" value="CHAPERONIN60"/>
</dbReference>
<comment type="subcellular location">
    <subcellularLocation>
        <location evidence="6">Cytoplasm</location>
    </subcellularLocation>
</comment>
<keyword evidence="6" id="KW-0963">Cytoplasm</keyword>
<keyword evidence="4 6" id="KW-0143">Chaperone</keyword>
<dbReference type="GO" id="GO:0005524">
    <property type="term" value="F:ATP binding"/>
    <property type="evidence" value="ECO:0007669"/>
    <property type="project" value="UniProtKB-UniRule"/>
</dbReference>
<feature type="binding site" evidence="6">
    <location>
        <position position="496"/>
    </location>
    <ligand>
        <name>ATP</name>
        <dbReference type="ChEBI" id="CHEBI:30616"/>
    </ligand>
</feature>
<dbReference type="InterPro" id="IPR018370">
    <property type="entry name" value="Chaperonin_Cpn60_CS"/>
</dbReference>
<comment type="subunit">
    <text evidence="6 8">Forms a cylinder of 14 subunits composed of two heptameric rings stacked back-to-back. Interacts with the co-chaperonin GroES.</text>
</comment>
<dbReference type="InterPro" id="IPR002423">
    <property type="entry name" value="Cpn60/GroEL/TCP-1"/>
</dbReference>
<dbReference type="Gene3D" id="1.10.560.10">
    <property type="entry name" value="GroEL-like equatorial domain"/>
    <property type="match status" value="1"/>
</dbReference>
<dbReference type="InterPro" id="IPR027409">
    <property type="entry name" value="GroEL-like_apical_dom_sf"/>
</dbReference>
<dbReference type="CDD" id="cd03344">
    <property type="entry name" value="GroEL"/>
    <property type="match status" value="1"/>
</dbReference>
<evidence type="ECO:0000256" key="1">
    <source>
        <dbReference type="ARBA" id="ARBA00006607"/>
    </source>
</evidence>
<dbReference type="NCBIfam" id="NF009487">
    <property type="entry name" value="PRK12849.1"/>
    <property type="match status" value="1"/>
</dbReference>
<protein>
    <recommendedName>
        <fullName evidence="6">Chaperonin GroEL</fullName>
        <ecNumber evidence="6">5.6.1.7</ecNumber>
    </recommendedName>
    <alternativeName>
        <fullName evidence="6">60 kDa chaperonin</fullName>
    </alternativeName>
    <alternativeName>
        <fullName evidence="6">Chaperonin-60</fullName>
        <shortName evidence="6">Cpn60</shortName>
    </alternativeName>
</protein>
<dbReference type="InterPro" id="IPR027410">
    <property type="entry name" value="TCP-1-like_intermed_sf"/>
</dbReference>
<feature type="binding site" evidence="6">
    <location>
        <position position="415"/>
    </location>
    <ligand>
        <name>ATP</name>
        <dbReference type="ChEBI" id="CHEBI:30616"/>
    </ligand>
</feature>
<dbReference type="FunFam" id="3.50.7.10:FF:000001">
    <property type="entry name" value="60 kDa chaperonin"/>
    <property type="match status" value="1"/>
</dbReference>
<dbReference type="EC" id="5.6.1.7" evidence="6"/>
<keyword evidence="3 6" id="KW-0067">ATP-binding</keyword>
<comment type="caution">
    <text evidence="10">The sequence shown here is derived from an EMBL/GenBank/DDBJ whole genome shotgun (WGS) entry which is preliminary data.</text>
</comment>
<sequence>MAKQLLFNENARIALKKGIDKLAEAVQMTLGPRGRAVVIEKGYGAPQVTFDGVTVAKEIELEDKYENLGAELIKQAADKTNDAVGDGTTTAIVLAHSMMEEGEKIVREKGLNVIRLAEELRAVSGVVVKALESQKESINDNKKIEEVATLSAKHPEIGKLIAEVMGKVGRDGVVTIEDSNTLANSYELVEGMQFDRGYISPYMMTNSERMEAVLENPHILVTDKKITSVQELLPLLEKLVQGGKKELVIIADEVEGEALATLVVNKLRGIFSVLAVKAPGFGDRRKEMLQDVCAVTGAELISEDIGRKLDSVELSSLGQARKVVANKDNTTIVGGNGSKEEIGKRIAQIRAQLKKTDSDFDKEKLQERLGKLFGGVAVIKVGAPTESAQKELKQRVEDAVAATRAAMEEGIVPGGGVALFNALQNLKDKKSNFAEEEAAMVILKKALRAPLAAIVENSGENSQKILSELENKKDVWTGFNAYSNKTDDLKKAGIIDPLKVTKTAFLNAVSVAATYLTIGAAVTDKPEPKEKNMPGGMPPGGMPGMGEY</sequence>
<dbReference type="Proteomes" id="UP000177960">
    <property type="component" value="Unassembled WGS sequence"/>
</dbReference>
<organism evidence="10 11">
    <name type="scientific">Candidatus Harrisonbacteria bacterium RIFCSPHIGHO2_02_FULL_42_16</name>
    <dbReference type="NCBI Taxonomy" id="1798404"/>
    <lineage>
        <taxon>Bacteria</taxon>
        <taxon>Candidatus Harrisoniibacteriota</taxon>
    </lineage>
</organism>
<feature type="binding site" evidence="6">
    <location>
        <begin position="29"/>
        <end position="32"/>
    </location>
    <ligand>
        <name>ATP</name>
        <dbReference type="ChEBI" id="CHEBI:30616"/>
    </ligand>
</feature>
<comment type="function">
    <text evidence="6 8">Together with its co-chaperonin GroES, plays an essential role in assisting protein folding. The GroEL-GroES system forms a nano-cage that allows encapsulation of the non-native substrate proteins and provides a physical environment optimized to promote and accelerate protein folding.</text>
</comment>
<dbReference type="Pfam" id="PF00118">
    <property type="entry name" value="Cpn60_TCP1"/>
    <property type="match status" value="1"/>
</dbReference>
<dbReference type="NCBIfam" id="NF009489">
    <property type="entry name" value="PRK12851.1"/>
    <property type="match status" value="1"/>
</dbReference>
<evidence type="ECO:0000256" key="3">
    <source>
        <dbReference type="ARBA" id="ARBA00022840"/>
    </source>
</evidence>
<dbReference type="Gene3D" id="3.30.260.10">
    <property type="entry name" value="TCP-1-like chaperonin intermediate domain"/>
    <property type="match status" value="1"/>
</dbReference>
<dbReference type="NCBIfam" id="NF009488">
    <property type="entry name" value="PRK12850.1"/>
    <property type="match status" value="1"/>
</dbReference>
<dbReference type="GO" id="GO:0005737">
    <property type="term" value="C:cytoplasm"/>
    <property type="evidence" value="ECO:0007669"/>
    <property type="project" value="UniProtKB-SubCell"/>
</dbReference>
<evidence type="ECO:0000256" key="5">
    <source>
        <dbReference type="ARBA" id="ARBA00023235"/>
    </source>
</evidence>
<dbReference type="SUPFAM" id="SSF52029">
    <property type="entry name" value="GroEL apical domain-like"/>
    <property type="match status" value="1"/>
</dbReference>